<proteinExistence type="predicted"/>
<evidence type="ECO:0000256" key="1">
    <source>
        <dbReference type="SAM" id="Phobius"/>
    </source>
</evidence>
<reference evidence="3" key="2">
    <citation type="submission" date="2021-05" db="UniProtKB">
        <authorList>
            <consortium name="EnsemblPlants"/>
        </authorList>
    </citation>
    <scope>IDENTIFICATION</scope>
    <source>
        <strain evidence="3">subsp. malaccensis</strain>
    </source>
</reference>
<sequence length="142" mass="15814">MEGLRKLLVEKAREVKGADELKESVTEFVKEKLAQLIHVLQDAIGFLAEKLDLVFPPETRAETLHRWLHVGLTVVLPVAVVLLCLYCCCCRGNRCCCGGGSRGTGRMMRAPGRHGAVMPRASFESDPRGYFINLRAKKDLVF</sequence>
<dbReference type="Gramene" id="Ma04_t24300.1">
    <property type="protein sequence ID" value="Ma04_p24300.1"/>
    <property type="gene ID" value="Ma04_g24300"/>
</dbReference>
<evidence type="ECO:0000313" key="4">
    <source>
        <dbReference type="Proteomes" id="UP000012960"/>
    </source>
</evidence>
<organism evidence="3 4">
    <name type="scientific">Musa acuminata subsp. malaccensis</name>
    <name type="common">Wild banana</name>
    <name type="synonym">Musa malaccensis</name>
    <dbReference type="NCBI Taxonomy" id="214687"/>
    <lineage>
        <taxon>Eukaryota</taxon>
        <taxon>Viridiplantae</taxon>
        <taxon>Streptophyta</taxon>
        <taxon>Embryophyta</taxon>
        <taxon>Tracheophyta</taxon>
        <taxon>Spermatophyta</taxon>
        <taxon>Magnoliopsida</taxon>
        <taxon>Liliopsida</taxon>
        <taxon>Zingiberales</taxon>
        <taxon>Musaceae</taxon>
        <taxon>Musa</taxon>
    </lineage>
</organism>
<evidence type="ECO:0000313" key="2">
    <source>
        <dbReference type="EMBL" id="CAG1843241.1"/>
    </source>
</evidence>
<dbReference type="OrthoDB" id="775659at2759"/>
<feature type="transmembrane region" description="Helical" evidence="1">
    <location>
        <begin position="67"/>
        <end position="86"/>
    </location>
</feature>
<keyword evidence="1" id="KW-0812">Transmembrane</keyword>
<keyword evidence="1" id="KW-1133">Transmembrane helix</keyword>
<dbReference type="AlphaFoldDB" id="A0A804ITC4"/>
<accession>A0A804ITC4</accession>
<dbReference type="EnsemblPlants" id="Ma04_t24300.1">
    <property type="protein sequence ID" value="Ma04_p24300.1"/>
    <property type="gene ID" value="Ma04_g24300"/>
</dbReference>
<dbReference type="Proteomes" id="UP000012960">
    <property type="component" value="Unplaced"/>
</dbReference>
<evidence type="ECO:0000313" key="3">
    <source>
        <dbReference type="EnsemblPlants" id="Ma04_p24300.1"/>
    </source>
</evidence>
<dbReference type="PANTHER" id="PTHR33333:SF46">
    <property type="entry name" value="LOW QUALITY PROTEIN: GLYCINE-RICH PROTEIN DOT1"/>
    <property type="match status" value="1"/>
</dbReference>
<dbReference type="PANTHER" id="PTHR33333">
    <property type="entry name" value="ERYTHROCYTE MEMBRANE PROTEIN 1-LIKE"/>
    <property type="match status" value="1"/>
</dbReference>
<keyword evidence="1" id="KW-0472">Membrane</keyword>
<dbReference type="OMA" id="PGRNCRM"/>
<protein>
    <submittedName>
        <fullName evidence="2">(wild Malaysian banana) hypothetical protein</fullName>
    </submittedName>
</protein>
<keyword evidence="4" id="KW-1185">Reference proteome</keyword>
<gene>
    <name evidence="2" type="ORF">GSMUA_130360.1</name>
</gene>
<dbReference type="InterPro" id="IPR039926">
    <property type="entry name" value="Egg_app_1"/>
</dbReference>
<name>A0A804ITC4_MUSAM</name>
<dbReference type="EMBL" id="HG996469">
    <property type="protein sequence ID" value="CAG1843241.1"/>
    <property type="molecule type" value="Genomic_DNA"/>
</dbReference>
<reference evidence="2" key="1">
    <citation type="submission" date="2021-03" db="EMBL/GenBank/DDBJ databases">
        <authorList>
            <consortium name="Genoscope - CEA"/>
            <person name="William W."/>
        </authorList>
    </citation>
    <scope>NUCLEOTIDE SEQUENCE</scope>
    <source>
        <strain evidence="2">Doubled-haploid Pahang</strain>
    </source>
</reference>